<name>A0A3N0VFB6_9GAMM</name>
<accession>A0A3N0VFB6</accession>
<dbReference type="EMBL" id="RJVO01000003">
    <property type="protein sequence ID" value="ROH90978.1"/>
    <property type="molecule type" value="Genomic_DNA"/>
</dbReference>
<feature type="domain" description="HTH lysR-type" evidence="5">
    <location>
        <begin position="13"/>
        <end position="70"/>
    </location>
</feature>
<proteinExistence type="inferred from homology"/>
<dbReference type="Pfam" id="PF00126">
    <property type="entry name" value="HTH_1"/>
    <property type="match status" value="1"/>
</dbReference>
<dbReference type="PANTHER" id="PTHR30118:SF15">
    <property type="entry name" value="TRANSCRIPTIONAL REGULATORY PROTEIN"/>
    <property type="match status" value="1"/>
</dbReference>
<sequence>MQETNERGRLSRLDLNLLRVFDQVYRERHLGKAAAALHLSQPAVSHALARLRNQIDDPLFRRQAGKLVPTARAEQLAPRLSETLVSLESILRPERHFDPARELRRVRLAMADEMEPMLLPPLLARLAEAAPEASLSSVRIERSELKTDLAAGRLDLAVDIAQPVQGLRHRPLFEDRYCVVAADARRLTAADYRRADHVAVSSRRSGPAMEEFELGRLGIERRVRLRCQSHEAAARAVAASRLLLTLPRTQAEWLRERFGLQVLPLPLKLPAVQVHLYWHPSYEEEPARAWLREQMLDLARMDSGKAPA</sequence>
<dbReference type="PANTHER" id="PTHR30118">
    <property type="entry name" value="HTH-TYPE TRANSCRIPTIONAL REGULATOR LEUO-RELATED"/>
    <property type="match status" value="1"/>
</dbReference>
<dbReference type="AlphaFoldDB" id="A0A3N0VFB6"/>
<organism evidence="6 7">
    <name type="scientific">Stagnimonas aquatica</name>
    <dbReference type="NCBI Taxonomy" id="2689987"/>
    <lineage>
        <taxon>Bacteria</taxon>
        <taxon>Pseudomonadati</taxon>
        <taxon>Pseudomonadota</taxon>
        <taxon>Gammaproteobacteria</taxon>
        <taxon>Nevskiales</taxon>
        <taxon>Nevskiaceae</taxon>
        <taxon>Stagnimonas</taxon>
    </lineage>
</organism>
<dbReference type="InParanoid" id="A0A3N0VFB6"/>
<keyword evidence="4" id="KW-0804">Transcription</keyword>
<dbReference type="Gene3D" id="1.10.10.10">
    <property type="entry name" value="Winged helix-like DNA-binding domain superfamily/Winged helix DNA-binding domain"/>
    <property type="match status" value="1"/>
</dbReference>
<dbReference type="Proteomes" id="UP000282106">
    <property type="component" value="Unassembled WGS sequence"/>
</dbReference>
<evidence type="ECO:0000313" key="6">
    <source>
        <dbReference type="EMBL" id="ROH90978.1"/>
    </source>
</evidence>
<dbReference type="Gene3D" id="3.40.190.10">
    <property type="entry name" value="Periplasmic binding protein-like II"/>
    <property type="match status" value="2"/>
</dbReference>
<dbReference type="InterPro" id="IPR037402">
    <property type="entry name" value="YidZ_PBP2"/>
</dbReference>
<keyword evidence="7" id="KW-1185">Reference proteome</keyword>
<dbReference type="InterPro" id="IPR036390">
    <property type="entry name" value="WH_DNA-bd_sf"/>
</dbReference>
<reference evidence="6 7" key="1">
    <citation type="submission" date="2018-10" db="EMBL/GenBank/DDBJ databases">
        <authorList>
            <person name="Chen W.-M."/>
        </authorList>
    </citation>
    <scope>NUCLEOTIDE SEQUENCE [LARGE SCALE GENOMIC DNA]</scope>
    <source>
        <strain evidence="6 7">THS-13</strain>
    </source>
</reference>
<gene>
    <name evidence="6" type="ORF">ED208_08365</name>
</gene>
<evidence type="ECO:0000259" key="5">
    <source>
        <dbReference type="PROSITE" id="PS50931"/>
    </source>
</evidence>
<keyword evidence="3" id="KW-0238">DNA-binding</keyword>
<keyword evidence="2" id="KW-0805">Transcription regulation</keyword>
<comment type="similarity">
    <text evidence="1">Belongs to the LysR transcriptional regulatory family.</text>
</comment>
<dbReference type="GO" id="GO:0003700">
    <property type="term" value="F:DNA-binding transcription factor activity"/>
    <property type="evidence" value="ECO:0007669"/>
    <property type="project" value="InterPro"/>
</dbReference>
<dbReference type="Pfam" id="PF03466">
    <property type="entry name" value="LysR_substrate"/>
    <property type="match status" value="1"/>
</dbReference>
<evidence type="ECO:0000256" key="1">
    <source>
        <dbReference type="ARBA" id="ARBA00009437"/>
    </source>
</evidence>
<evidence type="ECO:0000256" key="3">
    <source>
        <dbReference type="ARBA" id="ARBA00023125"/>
    </source>
</evidence>
<evidence type="ECO:0000256" key="2">
    <source>
        <dbReference type="ARBA" id="ARBA00023015"/>
    </source>
</evidence>
<dbReference type="RefSeq" id="WP_123211433.1">
    <property type="nucleotide sequence ID" value="NZ_RJVO01000003.1"/>
</dbReference>
<dbReference type="GO" id="GO:0003677">
    <property type="term" value="F:DNA binding"/>
    <property type="evidence" value="ECO:0007669"/>
    <property type="project" value="UniProtKB-KW"/>
</dbReference>
<evidence type="ECO:0000313" key="7">
    <source>
        <dbReference type="Proteomes" id="UP000282106"/>
    </source>
</evidence>
<dbReference type="InterPro" id="IPR050389">
    <property type="entry name" value="LysR-type_TF"/>
</dbReference>
<comment type="caution">
    <text evidence="6">The sequence shown here is derived from an EMBL/GenBank/DDBJ whole genome shotgun (WGS) entry which is preliminary data.</text>
</comment>
<dbReference type="PRINTS" id="PR00039">
    <property type="entry name" value="HTHLYSR"/>
</dbReference>
<dbReference type="FunCoup" id="A0A3N0VFB6">
    <property type="interactions" value="51"/>
</dbReference>
<evidence type="ECO:0000256" key="4">
    <source>
        <dbReference type="ARBA" id="ARBA00023163"/>
    </source>
</evidence>
<dbReference type="InterPro" id="IPR000847">
    <property type="entry name" value="LysR_HTH_N"/>
</dbReference>
<dbReference type="SUPFAM" id="SSF46785">
    <property type="entry name" value="Winged helix' DNA-binding domain"/>
    <property type="match status" value="1"/>
</dbReference>
<dbReference type="CDD" id="cd08417">
    <property type="entry name" value="PBP2_Nitroaromatics_like"/>
    <property type="match status" value="1"/>
</dbReference>
<protein>
    <submittedName>
        <fullName evidence="6">LysR family transcriptional regulator</fullName>
    </submittedName>
</protein>
<dbReference type="InterPro" id="IPR005119">
    <property type="entry name" value="LysR_subst-bd"/>
</dbReference>
<dbReference type="SUPFAM" id="SSF53850">
    <property type="entry name" value="Periplasmic binding protein-like II"/>
    <property type="match status" value="1"/>
</dbReference>
<dbReference type="InterPro" id="IPR036388">
    <property type="entry name" value="WH-like_DNA-bd_sf"/>
</dbReference>
<dbReference type="PROSITE" id="PS50931">
    <property type="entry name" value="HTH_LYSR"/>
    <property type="match status" value="1"/>
</dbReference>